<evidence type="ECO:0000256" key="1">
    <source>
        <dbReference type="ARBA" id="ARBA00004196"/>
    </source>
</evidence>
<sequence length="517" mass="58942">MKIMIKCVATLCIIINGFAQGVDQSHILRLALANQNFNWDPQAIENTDELLLFSSVYQGLVQLDAKTLQPLPALAESWSISDDGLQYTFYLRSRLYFSDGTPITAESFYRSVLRLLDPYIHNPNAELLHMITNAKEYAMGAGIPVQDVGVVVLDERTIQFNLVHPAPYFFEVIAHPALSPLSGSQLPMKWQEPRSIPFSGPYLYAGTTDKGFMLRRNRLYWNAEKVNITTIDVQLFDVEEESNAGLRSEEIDWAHNFFNPKEPIHTNHRLVVNQRYASQYFTFIADNGPYAEPDIRKALIMLLPLQLLRESGLPVATTLIPPTQDYSVVHPFRSDYSEGMLLLSKAGYPEGEGLPTLVIQSFHMEDPRILVMQEAWGNAGISVEIYTPEDHNDYYQISDRQSITIMESAWSADYLDPLAFLFMWQSDSLYNVTNFRDQHFDELIKNSHFLSGRERLQALAMAEKRLLESAVVIPMNFLVDLDLVSPALLTELGHNPLGVRRFENLNKRALYTYYNAI</sequence>
<dbReference type="CDD" id="cd08504">
    <property type="entry name" value="PBP2_OppA"/>
    <property type="match status" value="1"/>
</dbReference>
<evidence type="ECO:0000313" key="6">
    <source>
        <dbReference type="EMBL" id="NIZ47405.1"/>
    </source>
</evidence>
<dbReference type="SUPFAM" id="SSF53850">
    <property type="entry name" value="Periplasmic binding protein-like II"/>
    <property type="match status" value="1"/>
</dbReference>
<dbReference type="Gene3D" id="3.90.76.10">
    <property type="entry name" value="Dipeptide-binding Protein, Domain 1"/>
    <property type="match status" value="1"/>
</dbReference>
<evidence type="ECO:0000256" key="4">
    <source>
        <dbReference type="ARBA" id="ARBA00022729"/>
    </source>
</evidence>
<comment type="similarity">
    <text evidence="2">Belongs to the bacterial solute-binding protein 5 family.</text>
</comment>
<protein>
    <submittedName>
        <fullName evidence="6">Peptide ABC transporter substrate-binding protein</fullName>
    </submittedName>
</protein>
<name>A0A968GCN6_9SPIO</name>
<dbReference type="Pfam" id="PF00496">
    <property type="entry name" value="SBP_bac_5"/>
    <property type="match status" value="1"/>
</dbReference>
<dbReference type="Proteomes" id="UP000752013">
    <property type="component" value="Unassembled WGS sequence"/>
</dbReference>
<dbReference type="PIRSF" id="PIRSF002741">
    <property type="entry name" value="MppA"/>
    <property type="match status" value="1"/>
</dbReference>
<feature type="domain" description="Solute-binding protein family 5" evidence="5">
    <location>
        <begin position="70"/>
        <end position="427"/>
    </location>
</feature>
<proteinExistence type="inferred from homology"/>
<dbReference type="InterPro" id="IPR039424">
    <property type="entry name" value="SBP_5"/>
</dbReference>
<dbReference type="EMBL" id="JAATLK010000001">
    <property type="protein sequence ID" value="NIZ47405.1"/>
    <property type="molecule type" value="Genomic_DNA"/>
</dbReference>
<evidence type="ECO:0000259" key="5">
    <source>
        <dbReference type="Pfam" id="PF00496"/>
    </source>
</evidence>
<dbReference type="AlphaFoldDB" id="A0A968GCN6"/>
<dbReference type="Gene3D" id="3.40.190.10">
    <property type="entry name" value="Periplasmic binding protein-like II"/>
    <property type="match status" value="1"/>
</dbReference>
<dbReference type="PANTHER" id="PTHR30290:SF10">
    <property type="entry name" value="PERIPLASMIC OLIGOPEPTIDE-BINDING PROTEIN-RELATED"/>
    <property type="match status" value="1"/>
</dbReference>
<dbReference type="Gene3D" id="3.10.105.10">
    <property type="entry name" value="Dipeptide-binding Protein, Domain 3"/>
    <property type="match status" value="1"/>
</dbReference>
<comment type="subcellular location">
    <subcellularLocation>
        <location evidence="1">Cell envelope</location>
    </subcellularLocation>
</comment>
<dbReference type="GO" id="GO:0015833">
    <property type="term" value="P:peptide transport"/>
    <property type="evidence" value="ECO:0007669"/>
    <property type="project" value="TreeGrafter"/>
</dbReference>
<dbReference type="PANTHER" id="PTHR30290">
    <property type="entry name" value="PERIPLASMIC BINDING COMPONENT OF ABC TRANSPORTER"/>
    <property type="match status" value="1"/>
</dbReference>
<keyword evidence="7" id="KW-1185">Reference proteome</keyword>
<evidence type="ECO:0000313" key="7">
    <source>
        <dbReference type="Proteomes" id="UP000752013"/>
    </source>
</evidence>
<evidence type="ECO:0000256" key="2">
    <source>
        <dbReference type="ARBA" id="ARBA00005695"/>
    </source>
</evidence>
<organism evidence="6 7">
    <name type="scientific">Entomospira nematocerorum</name>
    <dbReference type="NCBI Taxonomy" id="2719987"/>
    <lineage>
        <taxon>Bacteria</taxon>
        <taxon>Pseudomonadati</taxon>
        <taxon>Spirochaetota</taxon>
        <taxon>Spirochaetia</taxon>
        <taxon>Spirochaetales</taxon>
        <taxon>Spirochaetaceae</taxon>
        <taxon>Entomospira</taxon>
    </lineage>
</organism>
<evidence type="ECO:0000256" key="3">
    <source>
        <dbReference type="ARBA" id="ARBA00022448"/>
    </source>
</evidence>
<reference evidence="6" key="1">
    <citation type="submission" date="2020-03" db="EMBL/GenBank/DDBJ databases">
        <title>Spirochaetal bacteria isolated from arthropods constitute a novel genus Entomospira genus novum within the order Spirochaetales.</title>
        <authorList>
            <person name="Grana-Miraglia L."/>
            <person name="Sikutova S."/>
            <person name="Fingerle V."/>
            <person name="Sing A."/>
            <person name="Castillo-Ramirez S."/>
            <person name="Margos G."/>
            <person name="Rudolf I."/>
        </authorList>
    </citation>
    <scope>NUCLEOTIDE SEQUENCE</scope>
    <source>
        <strain evidence="6">BR208</strain>
    </source>
</reference>
<gene>
    <name evidence="6" type="ORF">HCT46_05710</name>
</gene>
<comment type="caution">
    <text evidence="6">The sequence shown here is derived from an EMBL/GenBank/DDBJ whole genome shotgun (WGS) entry which is preliminary data.</text>
</comment>
<dbReference type="InterPro" id="IPR000914">
    <property type="entry name" value="SBP_5_dom"/>
</dbReference>
<keyword evidence="4" id="KW-0732">Signal</keyword>
<dbReference type="GO" id="GO:0030288">
    <property type="term" value="C:outer membrane-bounded periplasmic space"/>
    <property type="evidence" value="ECO:0007669"/>
    <property type="project" value="UniProtKB-ARBA"/>
</dbReference>
<accession>A0A968GCN6</accession>
<dbReference type="GO" id="GO:1904680">
    <property type="term" value="F:peptide transmembrane transporter activity"/>
    <property type="evidence" value="ECO:0007669"/>
    <property type="project" value="TreeGrafter"/>
</dbReference>
<keyword evidence="3" id="KW-0813">Transport</keyword>
<dbReference type="InterPro" id="IPR030678">
    <property type="entry name" value="Peptide/Ni-bd"/>
</dbReference>
<dbReference type="GO" id="GO:0043190">
    <property type="term" value="C:ATP-binding cassette (ABC) transporter complex"/>
    <property type="evidence" value="ECO:0007669"/>
    <property type="project" value="InterPro"/>
</dbReference>